<keyword evidence="2" id="KW-0812">Transmembrane</keyword>
<dbReference type="EMBL" id="BAAFZP010000001">
    <property type="protein sequence ID" value="GAB1582088.1"/>
    <property type="molecule type" value="Genomic_DNA"/>
</dbReference>
<evidence type="ECO:0000313" key="3">
    <source>
        <dbReference type="EMBL" id="GAB1582088.1"/>
    </source>
</evidence>
<keyword evidence="4" id="KW-1185">Reference proteome</keyword>
<keyword evidence="2" id="KW-1133">Transmembrane helix</keyword>
<keyword evidence="2" id="KW-0472">Membrane</keyword>
<feature type="transmembrane region" description="Helical" evidence="2">
    <location>
        <begin position="68"/>
        <end position="87"/>
    </location>
</feature>
<proteinExistence type="predicted"/>
<reference evidence="3 4" key="1">
    <citation type="submission" date="2024-10" db="EMBL/GenBank/DDBJ databases">
        <title>Isolation, draft genome sequencing and identification of Phyllobacterium sp. NSA23, isolated from leaf soil.</title>
        <authorList>
            <person name="Akita H."/>
        </authorList>
    </citation>
    <scope>NUCLEOTIDE SEQUENCE [LARGE SCALE GENOMIC DNA]</scope>
    <source>
        <strain evidence="3 4">NSA23</strain>
    </source>
</reference>
<accession>A0ABQ0GZL6</accession>
<comment type="caution">
    <text evidence="3">The sequence shown here is derived from an EMBL/GenBank/DDBJ whole genome shotgun (WGS) entry which is preliminary data.</text>
</comment>
<feature type="region of interest" description="Disordered" evidence="1">
    <location>
        <begin position="1"/>
        <end position="22"/>
    </location>
</feature>
<dbReference type="Pfam" id="PF03591">
    <property type="entry name" value="AzlC"/>
    <property type="match status" value="1"/>
</dbReference>
<evidence type="ECO:0000256" key="2">
    <source>
        <dbReference type="SAM" id="Phobius"/>
    </source>
</evidence>
<feature type="transmembrane region" description="Helical" evidence="2">
    <location>
        <begin position="240"/>
        <end position="257"/>
    </location>
</feature>
<feature type="transmembrane region" description="Helical" evidence="2">
    <location>
        <begin position="99"/>
        <end position="118"/>
    </location>
</feature>
<evidence type="ECO:0000256" key="1">
    <source>
        <dbReference type="SAM" id="MobiDB-lite"/>
    </source>
</evidence>
<feature type="transmembrane region" description="Helical" evidence="2">
    <location>
        <begin position="130"/>
        <end position="148"/>
    </location>
</feature>
<gene>
    <name evidence="3" type="ORF">PPNSA23_20310</name>
</gene>
<dbReference type="Proteomes" id="UP001628091">
    <property type="component" value="Unassembled WGS sequence"/>
</dbReference>
<feature type="transmembrane region" description="Helical" evidence="2">
    <location>
        <begin position="190"/>
        <end position="209"/>
    </location>
</feature>
<sequence>MAMRWSTAGFMPHDQPLQARPETGSHDFTTHLRWFLRGASRIFSVPAVLLMSSFVGFAGLAIESGMTLVQTAFMTVMIWALPAKVVLIGAATSGATLPAAALSVALSSVRLMPMVVSLLPELRGPRTRRITLLFLSHFVAVTAWVMAMEELHTIPRHLRTSYFAGVGMVLVGTNALVVVAVYLLSASFPPIVFAALFMLTPMYFLTSLWRSARERAGQVAMIAGLVLFPVFHGLAPGYDLLLSGVVGGACAFLFHHIDRKRLEAK</sequence>
<feature type="transmembrane region" description="Helical" evidence="2">
    <location>
        <begin position="160"/>
        <end position="184"/>
    </location>
</feature>
<feature type="transmembrane region" description="Helical" evidence="2">
    <location>
        <begin position="216"/>
        <end position="234"/>
    </location>
</feature>
<feature type="transmembrane region" description="Helical" evidence="2">
    <location>
        <begin position="42"/>
        <end position="62"/>
    </location>
</feature>
<organism evidence="3 4">
    <name type="scientific">Phyllobacterium phragmitis</name>
    <dbReference type="NCBI Taxonomy" id="2670329"/>
    <lineage>
        <taxon>Bacteria</taxon>
        <taxon>Pseudomonadati</taxon>
        <taxon>Pseudomonadota</taxon>
        <taxon>Alphaproteobacteria</taxon>
        <taxon>Hyphomicrobiales</taxon>
        <taxon>Phyllobacteriaceae</taxon>
        <taxon>Phyllobacterium</taxon>
    </lineage>
</organism>
<dbReference type="InterPro" id="IPR011606">
    <property type="entry name" value="Brnchd-chn_aa_trnsp_permease"/>
</dbReference>
<evidence type="ECO:0000313" key="4">
    <source>
        <dbReference type="Proteomes" id="UP001628091"/>
    </source>
</evidence>
<protein>
    <submittedName>
        <fullName evidence="3">AzlC family ABC transporter permease</fullName>
    </submittedName>
</protein>
<name>A0ABQ0GZL6_9HYPH</name>